<dbReference type="HOGENOM" id="CLU_2530836_0_0_1"/>
<name>A0A072VGK0_MEDTR</name>
<accession>A0A072VGK0</accession>
<organism evidence="2 4">
    <name type="scientific">Medicago truncatula</name>
    <name type="common">Barrel medic</name>
    <name type="synonym">Medicago tribuloides</name>
    <dbReference type="NCBI Taxonomy" id="3880"/>
    <lineage>
        <taxon>Eukaryota</taxon>
        <taxon>Viridiplantae</taxon>
        <taxon>Streptophyta</taxon>
        <taxon>Embryophyta</taxon>
        <taxon>Tracheophyta</taxon>
        <taxon>Spermatophyta</taxon>
        <taxon>Magnoliopsida</taxon>
        <taxon>eudicotyledons</taxon>
        <taxon>Gunneridae</taxon>
        <taxon>Pentapetalae</taxon>
        <taxon>rosids</taxon>
        <taxon>fabids</taxon>
        <taxon>Fabales</taxon>
        <taxon>Fabaceae</taxon>
        <taxon>Papilionoideae</taxon>
        <taxon>50 kb inversion clade</taxon>
        <taxon>NPAAA clade</taxon>
        <taxon>Hologalegina</taxon>
        <taxon>IRL clade</taxon>
        <taxon>Trifolieae</taxon>
        <taxon>Medicago</taxon>
    </lineage>
</organism>
<feature type="compositionally biased region" description="Polar residues" evidence="1">
    <location>
        <begin position="30"/>
        <end position="41"/>
    </location>
</feature>
<dbReference type="AlphaFoldDB" id="A0A072VGK0"/>
<reference evidence="2 4" key="1">
    <citation type="journal article" date="2011" name="Nature">
        <title>The Medicago genome provides insight into the evolution of rhizobial symbioses.</title>
        <authorList>
            <person name="Young N.D."/>
            <person name="Debelle F."/>
            <person name="Oldroyd G.E."/>
            <person name="Geurts R."/>
            <person name="Cannon S.B."/>
            <person name="Udvardi M.K."/>
            <person name="Benedito V.A."/>
            <person name="Mayer K.F."/>
            <person name="Gouzy J."/>
            <person name="Schoof H."/>
            <person name="Van de Peer Y."/>
            <person name="Proost S."/>
            <person name="Cook D.R."/>
            <person name="Meyers B.C."/>
            <person name="Spannagl M."/>
            <person name="Cheung F."/>
            <person name="De Mita S."/>
            <person name="Krishnakumar V."/>
            <person name="Gundlach H."/>
            <person name="Zhou S."/>
            <person name="Mudge J."/>
            <person name="Bharti A.K."/>
            <person name="Murray J.D."/>
            <person name="Naoumkina M.A."/>
            <person name="Rosen B."/>
            <person name="Silverstein K.A."/>
            <person name="Tang H."/>
            <person name="Rombauts S."/>
            <person name="Zhao P.X."/>
            <person name="Zhou P."/>
            <person name="Barbe V."/>
            <person name="Bardou P."/>
            <person name="Bechner M."/>
            <person name="Bellec A."/>
            <person name="Berger A."/>
            <person name="Berges H."/>
            <person name="Bidwell S."/>
            <person name="Bisseling T."/>
            <person name="Choisne N."/>
            <person name="Couloux A."/>
            <person name="Denny R."/>
            <person name="Deshpande S."/>
            <person name="Dai X."/>
            <person name="Doyle J.J."/>
            <person name="Dudez A.M."/>
            <person name="Farmer A.D."/>
            <person name="Fouteau S."/>
            <person name="Franken C."/>
            <person name="Gibelin C."/>
            <person name="Gish J."/>
            <person name="Goldstein S."/>
            <person name="Gonzalez A.J."/>
            <person name="Green P.J."/>
            <person name="Hallab A."/>
            <person name="Hartog M."/>
            <person name="Hua A."/>
            <person name="Humphray S.J."/>
            <person name="Jeong D.H."/>
            <person name="Jing Y."/>
            <person name="Jocker A."/>
            <person name="Kenton S.M."/>
            <person name="Kim D.J."/>
            <person name="Klee K."/>
            <person name="Lai H."/>
            <person name="Lang C."/>
            <person name="Lin S."/>
            <person name="Macmil S.L."/>
            <person name="Magdelenat G."/>
            <person name="Matthews L."/>
            <person name="McCorrison J."/>
            <person name="Monaghan E.L."/>
            <person name="Mun J.H."/>
            <person name="Najar F.Z."/>
            <person name="Nicholson C."/>
            <person name="Noirot C."/>
            <person name="O'Bleness M."/>
            <person name="Paule C.R."/>
            <person name="Poulain J."/>
            <person name="Prion F."/>
            <person name="Qin B."/>
            <person name="Qu C."/>
            <person name="Retzel E.F."/>
            <person name="Riddle C."/>
            <person name="Sallet E."/>
            <person name="Samain S."/>
            <person name="Samson N."/>
            <person name="Sanders I."/>
            <person name="Saurat O."/>
            <person name="Scarpelli C."/>
            <person name="Schiex T."/>
            <person name="Segurens B."/>
            <person name="Severin A.J."/>
            <person name="Sherrier D.J."/>
            <person name="Shi R."/>
            <person name="Sims S."/>
            <person name="Singer S.R."/>
            <person name="Sinharoy S."/>
            <person name="Sterck L."/>
            <person name="Viollet A."/>
            <person name="Wang B.B."/>
            <person name="Wang K."/>
            <person name="Wang M."/>
            <person name="Wang X."/>
            <person name="Warfsmann J."/>
            <person name="Weissenbach J."/>
            <person name="White D.D."/>
            <person name="White J.D."/>
            <person name="Wiley G.B."/>
            <person name="Wincker P."/>
            <person name="Xing Y."/>
            <person name="Yang L."/>
            <person name="Yao Z."/>
            <person name="Ying F."/>
            <person name="Zhai J."/>
            <person name="Zhou L."/>
            <person name="Zuber A."/>
            <person name="Denarie J."/>
            <person name="Dixon R.A."/>
            <person name="May G.D."/>
            <person name="Schwartz D.C."/>
            <person name="Rogers J."/>
            <person name="Quetier F."/>
            <person name="Town C.D."/>
            <person name="Roe B.A."/>
        </authorList>
    </citation>
    <scope>NUCLEOTIDE SEQUENCE [LARGE SCALE GENOMIC DNA]</scope>
    <source>
        <strain evidence="2">A17</strain>
        <strain evidence="3 4">cv. Jemalong A17</strain>
    </source>
</reference>
<feature type="region of interest" description="Disordered" evidence="1">
    <location>
        <begin position="26"/>
        <end position="46"/>
    </location>
</feature>
<evidence type="ECO:0000313" key="3">
    <source>
        <dbReference type="EnsemblPlants" id="KEH40731"/>
    </source>
</evidence>
<reference evidence="3" key="3">
    <citation type="submission" date="2015-04" db="UniProtKB">
        <authorList>
            <consortium name="EnsemblPlants"/>
        </authorList>
    </citation>
    <scope>IDENTIFICATION</scope>
    <source>
        <strain evidence="3">cv. Jemalong A17</strain>
    </source>
</reference>
<evidence type="ECO:0000313" key="4">
    <source>
        <dbReference type="Proteomes" id="UP000002051"/>
    </source>
</evidence>
<dbReference type="EnsemblPlants" id="KEH40731">
    <property type="protein sequence ID" value="KEH40731"/>
    <property type="gene ID" value="MTR_1g033910"/>
</dbReference>
<evidence type="ECO:0000256" key="1">
    <source>
        <dbReference type="SAM" id="MobiDB-lite"/>
    </source>
</evidence>
<proteinExistence type="predicted"/>
<dbReference type="EMBL" id="CM001217">
    <property type="protein sequence ID" value="KEH40731.1"/>
    <property type="molecule type" value="Genomic_DNA"/>
</dbReference>
<gene>
    <name evidence="2" type="ordered locus">MTR_1g033910</name>
</gene>
<sequence length="84" mass="9298">MSDTKENDEVGQGVPVNVNVEEADHVIGENENSNQASTSPQLGDDHEMIVDNLASLNSYLDQVMHLEVQPEPDEFADFSNKKIK</sequence>
<keyword evidence="4" id="KW-1185">Reference proteome</keyword>
<evidence type="ECO:0000313" key="2">
    <source>
        <dbReference type="EMBL" id="KEH40731.1"/>
    </source>
</evidence>
<protein>
    <submittedName>
        <fullName evidence="2 3">Uncharacterized protein</fullName>
    </submittedName>
</protein>
<dbReference type="Proteomes" id="UP000002051">
    <property type="component" value="Unassembled WGS sequence"/>
</dbReference>
<reference evidence="2 4" key="2">
    <citation type="journal article" date="2014" name="BMC Genomics">
        <title>An improved genome release (version Mt4.0) for the model legume Medicago truncatula.</title>
        <authorList>
            <person name="Tang H."/>
            <person name="Krishnakumar V."/>
            <person name="Bidwell S."/>
            <person name="Rosen B."/>
            <person name="Chan A."/>
            <person name="Zhou S."/>
            <person name="Gentzbittel L."/>
            <person name="Childs K.L."/>
            <person name="Yandell M."/>
            <person name="Gundlach H."/>
            <person name="Mayer K.F."/>
            <person name="Schwartz D.C."/>
            <person name="Town C.D."/>
        </authorList>
    </citation>
    <scope>GENOME REANNOTATION</scope>
    <source>
        <strain evidence="2">A17</strain>
        <strain evidence="3 4">cv. Jemalong A17</strain>
    </source>
</reference>